<evidence type="ECO:0000313" key="7">
    <source>
        <dbReference type="Proteomes" id="UP000233556"/>
    </source>
</evidence>
<evidence type="ECO:0000313" key="6">
    <source>
        <dbReference type="EMBL" id="PKU40081.1"/>
    </source>
</evidence>
<dbReference type="InterPro" id="IPR014001">
    <property type="entry name" value="Helicase_ATP-bd"/>
</dbReference>
<name>A0A2I0U215_LIMLA</name>
<dbReference type="GO" id="GO:0016787">
    <property type="term" value="F:hydrolase activity"/>
    <property type="evidence" value="ECO:0007669"/>
    <property type="project" value="UniProtKB-KW"/>
</dbReference>
<reference evidence="7" key="2">
    <citation type="submission" date="2017-12" db="EMBL/GenBank/DDBJ databases">
        <title>Genome sequence of the Bar-tailed Godwit (Limosa lapponica baueri).</title>
        <authorList>
            <person name="Lima N.C.B."/>
            <person name="Parody-Merino A.M."/>
            <person name="Battley P.F."/>
            <person name="Fidler A.E."/>
            <person name="Prosdocimi F."/>
        </authorList>
    </citation>
    <scope>NUCLEOTIDE SEQUENCE [LARGE SCALE GENOMIC DNA]</scope>
</reference>
<dbReference type="GO" id="GO:0005524">
    <property type="term" value="F:ATP binding"/>
    <property type="evidence" value="ECO:0007669"/>
    <property type="project" value="UniProtKB-KW"/>
</dbReference>
<keyword evidence="7" id="KW-1185">Reference proteome</keyword>
<dbReference type="OrthoDB" id="5575at2759"/>
<proteinExistence type="predicted"/>
<dbReference type="GO" id="GO:0004386">
    <property type="term" value="F:helicase activity"/>
    <property type="evidence" value="ECO:0007669"/>
    <property type="project" value="UniProtKB-KW"/>
</dbReference>
<feature type="domain" description="Helicase ATP-binding" evidence="5">
    <location>
        <begin position="241"/>
        <end position="357"/>
    </location>
</feature>
<dbReference type="SUPFAM" id="SSF52540">
    <property type="entry name" value="P-loop containing nucleoside triphosphate hydrolases"/>
    <property type="match status" value="1"/>
</dbReference>
<dbReference type="PROSITE" id="PS51192">
    <property type="entry name" value="HELICASE_ATP_BIND_1"/>
    <property type="match status" value="1"/>
</dbReference>
<dbReference type="GO" id="GO:0003676">
    <property type="term" value="F:nucleic acid binding"/>
    <property type="evidence" value="ECO:0007669"/>
    <property type="project" value="InterPro"/>
</dbReference>
<keyword evidence="1" id="KW-0547">Nucleotide-binding</keyword>
<dbReference type="EMBL" id="KZ506342">
    <property type="protein sequence ID" value="PKU40081.1"/>
    <property type="molecule type" value="Genomic_DNA"/>
</dbReference>
<organism evidence="6 7">
    <name type="scientific">Limosa lapponica baueri</name>
    <dbReference type="NCBI Taxonomy" id="1758121"/>
    <lineage>
        <taxon>Eukaryota</taxon>
        <taxon>Metazoa</taxon>
        <taxon>Chordata</taxon>
        <taxon>Craniata</taxon>
        <taxon>Vertebrata</taxon>
        <taxon>Euteleostomi</taxon>
        <taxon>Archelosauria</taxon>
        <taxon>Archosauria</taxon>
        <taxon>Dinosauria</taxon>
        <taxon>Saurischia</taxon>
        <taxon>Theropoda</taxon>
        <taxon>Coelurosauria</taxon>
        <taxon>Aves</taxon>
        <taxon>Neognathae</taxon>
        <taxon>Neoaves</taxon>
        <taxon>Charadriiformes</taxon>
        <taxon>Scolopacidae</taxon>
        <taxon>Limosa</taxon>
    </lineage>
</organism>
<protein>
    <submittedName>
        <fullName evidence="6">Activating signal cointegrator 1 complex subunit 3 isoform x3</fullName>
    </submittedName>
</protein>
<dbReference type="AlphaFoldDB" id="A0A2I0U215"/>
<keyword evidence="2" id="KW-0378">Hydrolase</keyword>
<dbReference type="PANTHER" id="PTHR47961:SF13">
    <property type="entry name" value="ACTIVATING SIGNAL COINTEGRATOR 1 COMPLEX SUBUNIT 3"/>
    <property type="match status" value="1"/>
</dbReference>
<dbReference type="SMART" id="SM00487">
    <property type="entry name" value="DEXDc"/>
    <property type="match status" value="1"/>
</dbReference>
<evidence type="ECO:0000256" key="1">
    <source>
        <dbReference type="ARBA" id="ARBA00022741"/>
    </source>
</evidence>
<dbReference type="InterPro" id="IPR027417">
    <property type="entry name" value="P-loop_NTPase"/>
</dbReference>
<dbReference type="Proteomes" id="UP000233556">
    <property type="component" value="Unassembled WGS sequence"/>
</dbReference>
<keyword evidence="3" id="KW-0347">Helicase</keyword>
<sequence>MLFELLGPEGFELIEKLLQNRSVILERSLACSHDNKFQTLQEQCKKFLGENTKPNYGCQVTIQSEQEKLLMKQFRREEKRNARKEKQAGEDGEVSGEGLMCFDPKELRMQRELALLNARSVPVLGRQREMDFEKIHYPHVYDSRAEAMKTSAFIGGAKVFLPEAVQRENNKMYEEVKIPHSEPMPIGIEEKIVYIKDLDEIGQLAFKGMKRLNRIQSIVFETAYNTNENMLICAPTGAGKTNIAMLTVLHEIRQHVQHGVIKKDEFKMLVTTPEKWDVVTRKSVGDVALSQLVKLLILDEVHLLHEDRGPVLESIVARTLRQVESTQSMIRILGLSATLPNYLDVATFLHVNPCIGLFYFDGRFRPVPLGQTFIGIKTTNKVQQLNHMDEVCYENVLKQIMAGHQWNFGHPSVVLIALAVCAGIEAQGINTSALVAKDARLSVARNPDF</sequence>
<keyword evidence="4" id="KW-0067">ATP-binding</keyword>
<evidence type="ECO:0000256" key="3">
    <source>
        <dbReference type="ARBA" id="ARBA00022806"/>
    </source>
</evidence>
<gene>
    <name evidence="6" type="ORF">llap_9620</name>
</gene>
<evidence type="ECO:0000256" key="2">
    <source>
        <dbReference type="ARBA" id="ARBA00022801"/>
    </source>
</evidence>
<dbReference type="Gene3D" id="3.40.50.300">
    <property type="entry name" value="P-loop containing nucleotide triphosphate hydrolases"/>
    <property type="match status" value="2"/>
</dbReference>
<dbReference type="InterPro" id="IPR011545">
    <property type="entry name" value="DEAD/DEAH_box_helicase_dom"/>
</dbReference>
<accession>A0A2I0U215</accession>
<dbReference type="PANTHER" id="PTHR47961">
    <property type="entry name" value="DNA POLYMERASE THETA, PUTATIVE (AFU_ORTHOLOGUE AFUA_1G05260)-RELATED"/>
    <property type="match status" value="1"/>
</dbReference>
<dbReference type="InterPro" id="IPR050474">
    <property type="entry name" value="Hel308_SKI2-like"/>
</dbReference>
<dbReference type="Pfam" id="PF00270">
    <property type="entry name" value="DEAD"/>
    <property type="match status" value="2"/>
</dbReference>
<reference evidence="7" key="1">
    <citation type="submission" date="2017-11" db="EMBL/GenBank/DDBJ databases">
        <authorList>
            <person name="Lima N.C."/>
            <person name="Parody-Merino A.M."/>
            <person name="Battley P.F."/>
            <person name="Fidler A.E."/>
            <person name="Prosdocimi F."/>
        </authorList>
    </citation>
    <scope>NUCLEOTIDE SEQUENCE [LARGE SCALE GENOMIC DNA]</scope>
</reference>
<evidence type="ECO:0000256" key="4">
    <source>
        <dbReference type="ARBA" id="ARBA00022840"/>
    </source>
</evidence>
<evidence type="ECO:0000259" key="5">
    <source>
        <dbReference type="PROSITE" id="PS51192"/>
    </source>
</evidence>